<keyword evidence="3" id="KW-1185">Reference proteome</keyword>
<feature type="compositionally biased region" description="Gly residues" evidence="1">
    <location>
        <begin position="175"/>
        <end position="184"/>
    </location>
</feature>
<dbReference type="Proteomes" id="UP000503349">
    <property type="component" value="Chromosome 11"/>
</dbReference>
<feature type="region of interest" description="Disordered" evidence="1">
    <location>
        <begin position="115"/>
        <end position="337"/>
    </location>
</feature>
<feature type="region of interest" description="Disordered" evidence="1">
    <location>
        <begin position="596"/>
        <end position="616"/>
    </location>
</feature>
<evidence type="ECO:0000256" key="1">
    <source>
        <dbReference type="SAM" id="MobiDB-lite"/>
    </source>
</evidence>
<dbReference type="EMBL" id="CM015722">
    <property type="protein sequence ID" value="KAF3695387.1"/>
    <property type="molecule type" value="Genomic_DNA"/>
</dbReference>
<feature type="compositionally biased region" description="Basic and acidic residues" evidence="1">
    <location>
        <begin position="233"/>
        <end position="243"/>
    </location>
</feature>
<gene>
    <name evidence="2" type="ORF">EXN66_Car011063</name>
</gene>
<sequence length="896" mass="97279">MHRGSSGTVEMAVHQIGHMSNQLSHCSVLQPGGGRPHIMYGPRDKSGHQRVLVSDHLPHRLSCSFWRSRPVCPPTARDSPAHCGGLLAENDLNADHCGDRQRRQGKEEMNRFLRAGENGGLLTDRRELSPNHTASSSSSSSSSSISITTSSSSSSSSAPGSADRHAALPSLQTRGPGGGGGSGGSEPRRSALKRSRAGREEREEPEALADHPTAAGGGEVCQGLGKQQQLQQQRREAQGRRIGGEGLEMISAVNRDADGGGSGNNNNNGVSEVTTASPSATCAKGKEERKGKNVIRGWKRERDRERDAAAPPAPPARTRKEKPGDGSSPPPSVFLPTPALTEHHLCRDGPGHCHCAAPEPRIMGDNGGANNVNNNNISGSNGGGAALDCGVKSGGGGAIVVRRQHDDTPAAKKHRAAEKEERCFVYLWIWRIPVHPELCGDCNSAPSSSAAPEAFQTLRNGIILGLKMETFTDKGPNVRTSSGDLQTGVACCPLHLHRAINCCGFLRLRSNFGNVHKHLPALRQTSARTRPTPDWMNAPVATLSSGSLHFQTDKIHDSCSRNTTLLFTNTRAPASTLNTVTKMTCGELNRVDLTLRSPKASGDTSRQLEKDKGHWSSAEFKLAPSRVQSAPEPDNQPHFDVASPVIFFKEYWLRRASISGSDSYLTASQSVRLLSNTLNEILKRHKMSNCSRLMWDKPRRSLTSALVERLPFKAAKQISILINWPEAQIPENKKRPKAPLPVLVPTPTQAQKCVFRAVQQLMWRLDQESIRNQSISANQCVKASWDLIGGEEEEEKRAKRGQVEKKREEGRRPEDENTKKEEEENEEEKGKLGTGKAEGGRAKMKKAQGKEEGEEEGRVFLVPSSLRPLRPFATEGGCTGVKSIKRTACIYIAQTL</sequence>
<proteinExistence type="predicted"/>
<evidence type="ECO:0000313" key="3">
    <source>
        <dbReference type="Proteomes" id="UP000503349"/>
    </source>
</evidence>
<reference evidence="2 3" key="1">
    <citation type="submission" date="2019-02" db="EMBL/GenBank/DDBJ databases">
        <title>Opniocepnalus argus genome.</title>
        <authorList>
            <person name="Zhou C."/>
            <person name="Xiao S."/>
        </authorList>
    </citation>
    <scope>NUCLEOTIDE SEQUENCE [LARGE SCALE GENOMIC DNA]</scope>
    <source>
        <strain evidence="2">OARG1902GOOAL</strain>
        <tissue evidence="2">Muscle</tissue>
    </source>
</reference>
<feature type="compositionally biased region" description="Polar residues" evidence="1">
    <location>
        <begin position="270"/>
        <end position="280"/>
    </location>
</feature>
<feature type="compositionally biased region" description="Low complexity" evidence="1">
    <location>
        <begin position="135"/>
        <end position="157"/>
    </location>
</feature>
<evidence type="ECO:0000313" key="2">
    <source>
        <dbReference type="EMBL" id="KAF3695387.1"/>
    </source>
</evidence>
<organism evidence="2 3">
    <name type="scientific">Channa argus</name>
    <name type="common">Northern snakehead</name>
    <name type="synonym">Ophicephalus argus</name>
    <dbReference type="NCBI Taxonomy" id="215402"/>
    <lineage>
        <taxon>Eukaryota</taxon>
        <taxon>Metazoa</taxon>
        <taxon>Chordata</taxon>
        <taxon>Craniata</taxon>
        <taxon>Vertebrata</taxon>
        <taxon>Euteleostomi</taxon>
        <taxon>Actinopterygii</taxon>
        <taxon>Neopterygii</taxon>
        <taxon>Teleostei</taxon>
        <taxon>Neoteleostei</taxon>
        <taxon>Acanthomorphata</taxon>
        <taxon>Anabantaria</taxon>
        <taxon>Anabantiformes</taxon>
        <taxon>Channoidei</taxon>
        <taxon>Channidae</taxon>
        <taxon>Channa</taxon>
    </lineage>
</organism>
<feature type="region of interest" description="Disordered" evidence="1">
    <location>
        <begin position="792"/>
        <end position="859"/>
    </location>
</feature>
<dbReference type="AlphaFoldDB" id="A0A6G1PYR6"/>
<protein>
    <submittedName>
        <fullName evidence="2">Uncharacterized protein</fullName>
    </submittedName>
</protein>
<feature type="compositionally biased region" description="Low complexity" evidence="1">
    <location>
        <begin position="222"/>
        <end position="232"/>
    </location>
</feature>
<feature type="compositionally biased region" description="Basic and acidic residues" evidence="1">
    <location>
        <begin position="795"/>
        <end position="822"/>
    </location>
</feature>
<name>A0A6G1PYR6_CHAAH</name>
<accession>A0A6G1PYR6</accession>
<reference evidence="3" key="2">
    <citation type="submission" date="2019-02" db="EMBL/GenBank/DDBJ databases">
        <title>Opniocepnalus argus Var Kimnra genome.</title>
        <authorList>
            <person name="Zhou C."/>
            <person name="Xiao S."/>
        </authorList>
    </citation>
    <scope>NUCLEOTIDE SEQUENCE [LARGE SCALE GENOMIC DNA]</scope>
</reference>
<feature type="compositionally biased region" description="Basic and acidic residues" evidence="1">
    <location>
        <begin position="298"/>
        <end position="308"/>
    </location>
</feature>